<proteinExistence type="predicted"/>
<dbReference type="EMBL" id="JARK01001341">
    <property type="protein sequence ID" value="EYC30639.1"/>
    <property type="molecule type" value="Genomic_DNA"/>
</dbReference>
<protein>
    <submittedName>
        <fullName evidence="1">Uncharacterized protein</fullName>
    </submittedName>
</protein>
<evidence type="ECO:0000313" key="2">
    <source>
        <dbReference type="Proteomes" id="UP000024635"/>
    </source>
</evidence>
<organism evidence="1 2">
    <name type="scientific">Ancylostoma ceylanicum</name>
    <dbReference type="NCBI Taxonomy" id="53326"/>
    <lineage>
        <taxon>Eukaryota</taxon>
        <taxon>Metazoa</taxon>
        <taxon>Ecdysozoa</taxon>
        <taxon>Nematoda</taxon>
        <taxon>Chromadorea</taxon>
        <taxon>Rhabditida</taxon>
        <taxon>Rhabditina</taxon>
        <taxon>Rhabditomorpha</taxon>
        <taxon>Strongyloidea</taxon>
        <taxon>Ancylostomatidae</taxon>
        <taxon>Ancylostomatinae</taxon>
        <taxon>Ancylostoma</taxon>
    </lineage>
</organism>
<keyword evidence="2" id="KW-1185">Reference proteome</keyword>
<dbReference type="Proteomes" id="UP000024635">
    <property type="component" value="Unassembled WGS sequence"/>
</dbReference>
<gene>
    <name evidence="1" type="primary">Acey_s0005.g2766</name>
    <name evidence="1" type="ORF">Y032_0005g2766</name>
</gene>
<accession>A0A016VSU0</accession>
<evidence type="ECO:0000313" key="1">
    <source>
        <dbReference type="EMBL" id="EYC30639.1"/>
    </source>
</evidence>
<name>A0A016VSU0_9BILA</name>
<dbReference type="AlphaFoldDB" id="A0A016VSU0"/>
<sequence>MGGECHAFLLSHHIPSYGLGRYACVSPKEFLKSWNFKGVRVVVTYSVSAWQVQKPANNFRPGGKQP</sequence>
<reference evidence="2" key="1">
    <citation type="journal article" date="2015" name="Nat. Genet.">
        <title>The genome and transcriptome of the zoonotic hookworm Ancylostoma ceylanicum identify infection-specific gene families.</title>
        <authorList>
            <person name="Schwarz E.M."/>
            <person name="Hu Y."/>
            <person name="Antoshechkin I."/>
            <person name="Miller M.M."/>
            <person name="Sternberg P.W."/>
            <person name="Aroian R.V."/>
        </authorList>
    </citation>
    <scope>NUCLEOTIDE SEQUENCE</scope>
    <source>
        <strain evidence="2">HY135</strain>
    </source>
</reference>
<comment type="caution">
    <text evidence="1">The sequence shown here is derived from an EMBL/GenBank/DDBJ whole genome shotgun (WGS) entry which is preliminary data.</text>
</comment>